<dbReference type="RefSeq" id="WP_114642880.1">
    <property type="nucleotide sequence ID" value="NZ_JAACIO010000020.1"/>
</dbReference>
<dbReference type="EMBL" id="QUAJ01000019">
    <property type="protein sequence ID" value="REI40495.1"/>
    <property type="molecule type" value="Genomic_DNA"/>
</dbReference>
<accession>A0ABX9KFY4</accession>
<protein>
    <submittedName>
        <fullName evidence="1">Uncharacterized protein</fullName>
    </submittedName>
</protein>
<proteinExistence type="predicted"/>
<reference evidence="1 2" key="1">
    <citation type="submission" date="2018-08" db="EMBL/GenBank/DDBJ databases">
        <title>Draft genome sequence of Psychrilyobacter sp. strain SD5 isolated from Black Sea water.</title>
        <authorList>
            <person name="Yadav S."/>
            <person name="Villanueva L."/>
            <person name="Damste J.S.S."/>
        </authorList>
    </citation>
    <scope>NUCLEOTIDE SEQUENCE [LARGE SCALE GENOMIC DNA]</scope>
    <source>
        <strain evidence="1 2">SD5</strain>
    </source>
</reference>
<name>A0ABX9KFY4_9FUSO</name>
<evidence type="ECO:0000313" key="2">
    <source>
        <dbReference type="Proteomes" id="UP000263486"/>
    </source>
</evidence>
<evidence type="ECO:0000313" key="1">
    <source>
        <dbReference type="EMBL" id="REI40495.1"/>
    </source>
</evidence>
<dbReference type="Proteomes" id="UP000263486">
    <property type="component" value="Unassembled WGS sequence"/>
</dbReference>
<organism evidence="1 2">
    <name type="scientific">Psychrilyobacter piezotolerans</name>
    <dbReference type="NCBI Taxonomy" id="2293438"/>
    <lineage>
        <taxon>Bacteria</taxon>
        <taxon>Fusobacteriati</taxon>
        <taxon>Fusobacteriota</taxon>
        <taxon>Fusobacteriia</taxon>
        <taxon>Fusobacteriales</taxon>
        <taxon>Fusobacteriaceae</taxon>
        <taxon>Psychrilyobacter</taxon>
    </lineage>
</organism>
<sequence length="408" mass="46928">MKNIFLLFITLSTSLLGENGLFESAISEETGNFESSILKGDEGRPKYDLGGYVRGDIFLEKDGEVADQYFETSLQLKIPREQIGMAYVDLRIKSEEDMVSIREGYLDIYLDKFDFRVGEQVIVWGRGDGVNPTDNLNPKDLGLFSPQEDDRRLANFMAKTDYNFYPFTLQGVLIPRYKFSEIPIELPEGEYEEKFSEALKLTFEDPAFDGSISYFHGYSPEFGVAVIDGERVKKPYRYDVLGADFATTLGDYGFRGEFAYKHTKNYRKKDYVPNPEIEYIMGIDREIAKDLNLILQYMGTYVVDFRGEYSSEIERFNSVLAGQTQKLQNSLVYRLSWDLFYETLKLENLTNYNIDTKELFTRIKAEYNITDDLVLTVGADLFLGDSGTLFDLIGDRKTSCYAEIKLNF</sequence>
<gene>
    <name evidence="1" type="ORF">DYH56_10780</name>
</gene>
<comment type="caution">
    <text evidence="1">The sequence shown here is derived from an EMBL/GenBank/DDBJ whole genome shotgun (WGS) entry which is preliminary data.</text>
</comment>
<keyword evidence="2" id="KW-1185">Reference proteome</keyword>